<dbReference type="InterPro" id="IPR011009">
    <property type="entry name" value="Kinase-like_dom_sf"/>
</dbReference>
<dbReference type="GO" id="GO:0004674">
    <property type="term" value="F:protein serine/threonine kinase activity"/>
    <property type="evidence" value="ECO:0007669"/>
    <property type="project" value="UniProtKB-KW"/>
</dbReference>
<feature type="region of interest" description="Disordered" evidence="11">
    <location>
        <begin position="1"/>
        <end position="39"/>
    </location>
</feature>
<dbReference type="PANTHER" id="PTHR47634">
    <property type="entry name" value="PROTEIN KINASE DOMAIN-CONTAINING PROTEIN-RELATED"/>
    <property type="match status" value="1"/>
</dbReference>
<dbReference type="GO" id="GO:0005524">
    <property type="term" value="F:ATP binding"/>
    <property type="evidence" value="ECO:0007669"/>
    <property type="project" value="UniProtKB-UniRule"/>
</dbReference>
<protein>
    <recommendedName>
        <fullName evidence="1">non-specific serine/threonine protein kinase</fullName>
        <ecNumber evidence="1">2.7.11.1</ecNumber>
    </recommendedName>
</protein>
<dbReference type="InterPro" id="IPR000719">
    <property type="entry name" value="Prot_kinase_dom"/>
</dbReference>
<dbReference type="EMBL" id="CAMGYJ010000004">
    <property type="protein sequence ID" value="CAI0408165.1"/>
    <property type="molecule type" value="Genomic_DNA"/>
</dbReference>
<comment type="catalytic activity">
    <reaction evidence="8">
        <text>L-seryl-[protein] + ATP = O-phospho-L-seryl-[protein] + ADP + H(+)</text>
        <dbReference type="Rhea" id="RHEA:17989"/>
        <dbReference type="Rhea" id="RHEA-COMP:9863"/>
        <dbReference type="Rhea" id="RHEA-COMP:11604"/>
        <dbReference type="ChEBI" id="CHEBI:15378"/>
        <dbReference type="ChEBI" id="CHEBI:29999"/>
        <dbReference type="ChEBI" id="CHEBI:30616"/>
        <dbReference type="ChEBI" id="CHEBI:83421"/>
        <dbReference type="ChEBI" id="CHEBI:456216"/>
        <dbReference type="EC" id="2.7.11.1"/>
    </reaction>
</comment>
<dbReference type="FunFam" id="3.30.200.20:FF:000076">
    <property type="entry name" value="CMGC/SRPK protein kinase"/>
    <property type="match status" value="1"/>
</dbReference>
<evidence type="ECO:0000256" key="2">
    <source>
        <dbReference type="ARBA" id="ARBA00022527"/>
    </source>
</evidence>
<keyword evidence="3" id="KW-0808">Transferase</keyword>
<reference evidence="13" key="1">
    <citation type="submission" date="2022-08" db="EMBL/GenBank/DDBJ databases">
        <authorList>
            <person name="Gutierrez-Valencia J."/>
        </authorList>
    </citation>
    <scope>NUCLEOTIDE SEQUENCE</scope>
</reference>
<dbReference type="InterPro" id="IPR051334">
    <property type="entry name" value="SRPK"/>
</dbReference>
<dbReference type="InterPro" id="IPR017441">
    <property type="entry name" value="Protein_kinase_ATP_BS"/>
</dbReference>
<evidence type="ECO:0000256" key="5">
    <source>
        <dbReference type="ARBA" id="ARBA00022777"/>
    </source>
</evidence>
<keyword evidence="14" id="KW-1185">Reference proteome</keyword>
<feature type="binding site" evidence="9">
    <location>
        <position position="88"/>
    </location>
    <ligand>
        <name>ATP</name>
        <dbReference type="ChEBI" id="CHEBI:30616"/>
    </ligand>
</feature>
<accession>A0AAV0JGN3</accession>
<evidence type="ECO:0000259" key="12">
    <source>
        <dbReference type="PROSITE" id="PS50011"/>
    </source>
</evidence>
<comment type="caution">
    <text evidence="13">The sequence shown here is derived from an EMBL/GenBank/DDBJ whole genome shotgun (WGS) entry which is preliminary data.</text>
</comment>
<name>A0AAV0JGN3_9ROSI</name>
<comment type="catalytic activity">
    <reaction evidence="7">
        <text>L-threonyl-[protein] + ATP = O-phospho-L-threonyl-[protein] + ADP + H(+)</text>
        <dbReference type="Rhea" id="RHEA:46608"/>
        <dbReference type="Rhea" id="RHEA-COMP:11060"/>
        <dbReference type="Rhea" id="RHEA-COMP:11605"/>
        <dbReference type="ChEBI" id="CHEBI:15378"/>
        <dbReference type="ChEBI" id="CHEBI:30013"/>
        <dbReference type="ChEBI" id="CHEBI:30616"/>
        <dbReference type="ChEBI" id="CHEBI:61977"/>
        <dbReference type="ChEBI" id="CHEBI:456216"/>
        <dbReference type="EC" id="2.7.11.1"/>
    </reaction>
</comment>
<sequence>MDAKQKQRPVVEEDKVAAEEDRSSDSGGEYTSEDEGTEDYRRGGYHAVRIGDAFKNGRYVVQSKLGWGHFSTVWLGWDTQKSRYVALKVQKSAQHYTESAMDEITILQQVAEGDPEDQKCVVKLLDHFKHSGPNGQHVCMVFEYLGDNLLTLIKYSDYRGLPIHRVKEICINILQGLDYLHRQLSIIHTDLKPENILLLSVIDPSKDPIKSKTPLILPNSRDKSSIESAVSRLNANMGRETSAAKRAILEREGIKMGSRSTRQNLLASADLRCKLVDFGNACWTHKQFTTDIQTRQYRCPEVVLGSKYSTSADLWSFACICFELATGDVLFDPLNGDSDVVKL</sequence>
<evidence type="ECO:0000256" key="9">
    <source>
        <dbReference type="PROSITE-ProRule" id="PRU10141"/>
    </source>
</evidence>
<evidence type="ECO:0000256" key="10">
    <source>
        <dbReference type="RuleBase" id="RU000304"/>
    </source>
</evidence>
<evidence type="ECO:0000256" key="3">
    <source>
        <dbReference type="ARBA" id="ARBA00022679"/>
    </source>
</evidence>
<feature type="compositionally biased region" description="Basic and acidic residues" evidence="11">
    <location>
        <begin position="1"/>
        <end position="24"/>
    </location>
</feature>
<dbReference type="EC" id="2.7.11.1" evidence="1"/>
<dbReference type="PROSITE" id="PS50011">
    <property type="entry name" value="PROTEIN_KINASE_DOM"/>
    <property type="match status" value="1"/>
</dbReference>
<dbReference type="SUPFAM" id="SSF56112">
    <property type="entry name" value="Protein kinase-like (PK-like)"/>
    <property type="match status" value="1"/>
</dbReference>
<proteinExistence type="inferred from homology"/>
<evidence type="ECO:0000256" key="6">
    <source>
        <dbReference type="ARBA" id="ARBA00022840"/>
    </source>
</evidence>
<keyword evidence="5" id="KW-0418">Kinase</keyword>
<evidence type="ECO:0000256" key="1">
    <source>
        <dbReference type="ARBA" id="ARBA00012513"/>
    </source>
</evidence>
<organism evidence="13 14">
    <name type="scientific">Linum tenue</name>
    <dbReference type="NCBI Taxonomy" id="586396"/>
    <lineage>
        <taxon>Eukaryota</taxon>
        <taxon>Viridiplantae</taxon>
        <taxon>Streptophyta</taxon>
        <taxon>Embryophyta</taxon>
        <taxon>Tracheophyta</taxon>
        <taxon>Spermatophyta</taxon>
        <taxon>Magnoliopsida</taxon>
        <taxon>eudicotyledons</taxon>
        <taxon>Gunneridae</taxon>
        <taxon>Pentapetalae</taxon>
        <taxon>rosids</taxon>
        <taxon>fabids</taxon>
        <taxon>Malpighiales</taxon>
        <taxon>Linaceae</taxon>
        <taxon>Linum</taxon>
    </lineage>
</organism>
<evidence type="ECO:0000256" key="7">
    <source>
        <dbReference type="ARBA" id="ARBA00047899"/>
    </source>
</evidence>
<dbReference type="Gene3D" id="1.10.510.10">
    <property type="entry name" value="Transferase(Phosphotransferase) domain 1"/>
    <property type="match status" value="1"/>
</dbReference>
<evidence type="ECO:0000313" key="14">
    <source>
        <dbReference type="Proteomes" id="UP001154282"/>
    </source>
</evidence>
<dbReference type="PROSITE" id="PS00108">
    <property type="entry name" value="PROTEIN_KINASE_ST"/>
    <property type="match status" value="1"/>
</dbReference>
<dbReference type="PANTHER" id="PTHR47634:SF2">
    <property type="entry name" value="PROTEIN KINASE DOMAIN-CONTAINING PROTEIN"/>
    <property type="match status" value="1"/>
</dbReference>
<evidence type="ECO:0000256" key="8">
    <source>
        <dbReference type="ARBA" id="ARBA00048679"/>
    </source>
</evidence>
<gene>
    <name evidence="13" type="ORF">LITE_LOCUS13846</name>
</gene>
<dbReference type="Proteomes" id="UP001154282">
    <property type="component" value="Unassembled WGS sequence"/>
</dbReference>
<keyword evidence="6 9" id="KW-0067">ATP-binding</keyword>
<dbReference type="PROSITE" id="PS00107">
    <property type="entry name" value="PROTEIN_KINASE_ATP"/>
    <property type="match status" value="1"/>
</dbReference>
<dbReference type="AlphaFoldDB" id="A0AAV0JGN3"/>
<dbReference type="Gene3D" id="3.30.200.20">
    <property type="entry name" value="Phosphorylase Kinase, domain 1"/>
    <property type="match status" value="1"/>
</dbReference>
<dbReference type="Pfam" id="PF00069">
    <property type="entry name" value="Pkinase"/>
    <property type="match status" value="2"/>
</dbReference>
<comment type="similarity">
    <text evidence="10">Belongs to the protein kinase superfamily.</text>
</comment>
<dbReference type="InterPro" id="IPR008271">
    <property type="entry name" value="Ser/Thr_kinase_AS"/>
</dbReference>
<evidence type="ECO:0000256" key="11">
    <source>
        <dbReference type="SAM" id="MobiDB-lite"/>
    </source>
</evidence>
<dbReference type="SMART" id="SM00220">
    <property type="entry name" value="S_TKc"/>
    <property type="match status" value="1"/>
</dbReference>
<feature type="domain" description="Protein kinase" evidence="12">
    <location>
        <begin position="59"/>
        <end position="343"/>
    </location>
</feature>
<evidence type="ECO:0000313" key="13">
    <source>
        <dbReference type="EMBL" id="CAI0408165.1"/>
    </source>
</evidence>
<keyword evidence="4 9" id="KW-0547">Nucleotide-binding</keyword>
<dbReference type="GO" id="GO:0050684">
    <property type="term" value="P:regulation of mRNA processing"/>
    <property type="evidence" value="ECO:0007669"/>
    <property type="project" value="TreeGrafter"/>
</dbReference>
<dbReference type="GO" id="GO:0000245">
    <property type="term" value="P:spliceosomal complex assembly"/>
    <property type="evidence" value="ECO:0007669"/>
    <property type="project" value="TreeGrafter"/>
</dbReference>
<keyword evidence="2 10" id="KW-0723">Serine/threonine-protein kinase</keyword>
<evidence type="ECO:0000256" key="4">
    <source>
        <dbReference type="ARBA" id="ARBA00022741"/>
    </source>
</evidence>